<keyword evidence="5" id="KW-1185">Reference proteome</keyword>
<dbReference type="SUPFAM" id="SSF56935">
    <property type="entry name" value="Porins"/>
    <property type="match status" value="1"/>
</dbReference>
<evidence type="ECO:0000313" key="4">
    <source>
        <dbReference type="EMBL" id="PZE16953.1"/>
    </source>
</evidence>
<dbReference type="EMBL" id="QKSB01000005">
    <property type="protein sequence ID" value="PZE16953.1"/>
    <property type="molecule type" value="Genomic_DNA"/>
</dbReference>
<dbReference type="Proteomes" id="UP000249248">
    <property type="component" value="Unassembled WGS sequence"/>
</dbReference>
<dbReference type="GO" id="GO:0009279">
    <property type="term" value="C:cell outer membrane"/>
    <property type="evidence" value="ECO:0007669"/>
    <property type="project" value="UniProtKB-SubCell"/>
</dbReference>
<dbReference type="AlphaFoldDB" id="A0A2W1NCY1"/>
<sequence length="554" mass="63712">MQAVFSQNTGGTIGTEIIFVAERNTTPSYRVTENPVIIDTVIPLPSFTYPMLPKSYESQIVLAPITPSRIKIVDKLEKLYPGYVKLGLGNYTMPYGEVYYNAQRNRKFNYGVHANHLSSFGAIKDYAPSQFDQTKAKLFGDFFLKNHTLNTQFDYKNFGYHYYGLQNDSIPKDSLKNRVAAYNANVRFYNTPSRDSAKLLYNGYADYQYFHEFKKDTFPTSSNNARENTINFGSNFKYKYQENIFALDIDFLLNYYKFGEGDTSVALQYRKKTRNNIFSLKPTVTTFQFKDKLKVEAGLDLNFDFNGTKIFKPVPIIKAQFDLLKGILIPYVGIDGDLTQNSFDKLNQANPYIVSSVDILNQKTFSVYGGLKGSISKFISYNVMVHTSKFSDMALFVNDTVFSDMYRFDVVYDNISVIGLKGSITFQQEEKLKVDAYTELNRYSAEFEKYAWHLPDLVIGLRGAYNMFDKIYIKADVSLQGGRKSPGGLFALSPSDDDFKLGFINDINLEGEYRYNKRLSAFIQFNNLASQRYYRWYNYPVFRFQVLGGVTFSF</sequence>
<name>A0A2W1NCY1_9FLAO</name>
<organism evidence="4 5">
    <name type="scientific">Putridiphycobacter roseus</name>
    <dbReference type="NCBI Taxonomy" id="2219161"/>
    <lineage>
        <taxon>Bacteria</taxon>
        <taxon>Pseudomonadati</taxon>
        <taxon>Bacteroidota</taxon>
        <taxon>Flavobacteriia</taxon>
        <taxon>Flavobacteriales</taxon>
        <taxon>Crocinitomicaceae</taxon>
        <taxon>Putridiphycobacter</taxon>
    </lineage>
</organism>
<reference evidence="4 5" key="1">
    <citation type="submission" date="2018-06" db="EMBL/GenBank/DDBJ databases">
        <title>The draft genome sequence of Crocinitomix sp. SM1701.</title>
        <authorList>
            <person name="Zhang X."/>
        </authorList>
    </citation>
    <scope>NUCLEOTIDE SEQUENCE [LARGE SCALE GENOMIC DNA]</scope>
    <source>
        <strain evidence="4 5">SM1701</strain>
    </source>
</reference>
<evidence type="ECO:0008006" key="6">
    <source>
        <dbReference type="Google" id="ProtNLM"/>
    </source>
</evidence>
<evidence type="ECO:0000256" key="1">
    <source>
        <dbReference type="ARBA" id="ARBA00004442"/>
    </source>
</evidence>
<protein>
    <recommendedName>
        <fullName evidence="6">TonB-dependent receptor-like beta-barrel domain-containing protein</fullName>
    </recommendedName>
</protein>
<proteinExistence type="predicted"/>
<keyword evidence="3" id="KW-0998">Cell outer membrane</keyword>
<gene>
    <name evidence="4" type="ORF">DNU06_09385</name>
</gene>
<dbReference type="Gene3D" id="2.40.170.20">
    <property type="entry name" value="TonB-dependent receptor, beta-barrel domain"/>
    <property type="match status" value="1"/>
</dbReference>
<evidence type="ECO:0000313" key="5">
    <source>
        <dbReference type="Proteomes" id="UP000249248"/>
    </source>
</evidence>
<accession>A0A2W1NCY1</accession>
<evidence type="ECO:0000256" key="2">
    <source>
        <dbReference type="ARBA" id="ARBA00023136"/>
    </source>
</evidence>
<comment type="subcellular location">
    <subcellularLocation>
        <location evidence="1">Cell outer membrane</location>
    </subcellularLocation>
</comment>
<dbReference type="InterPro" id="IPR036942">
    <property type="entry name" value="Beta-barrel_TonB_sf"/>
</dbReference>
<keyword evidence="2" id="KW-0472">Membrane</keyword>
<evidence type="ECO:0000256" key="3">
    <source>
        <dbReference type="ARBA" id="ARBA00023237"/>
    </source>
</evidence>
<comment type="caution">
    <text evidence="4">The sequence shown here is derived from an EMBL/GenBank/DDBJ whole genome shotgun (WGS) entry which is preliminary data.</text>
</comment>